<dbReference type="AlphaFoldDB" id="A0A8E6B7K8"/>
<comment type="catalytic activity">
    <reaction evidence="1 8">
        <text>1-(2-carboxyphenylamino)-1-deoxy-D-ribulose 5-phosphate + H(+) = (1S,2R)-1-C-(indol-3-yl)glycerol 3-phosphate + CO2 + H2O</text>
        <dbReference type="Rhea" id="RHEA:23476"/>
        <dbReference type="ChEBI" id="CHEBI:15377"/>
        <dbReference type="ChEBI" id="CHEBI:15378"/>
        <dbReference type="ChEBI" id="CHEBI:16526"/>
        <dbReference type="ChEBI" id="CHEBI:58613"/>
        <dbReference type="ChEBI" id="CHEBI:58866"/>
        <dbReference type="EC" id="4.1.1.48"/>
    </reaction>
</comment>
<dbReference type="InterPro" id="IPR001468">
    <property type="entry name" value="Indole-3-GlycerolPSynthase_CS"/>
</dbReference>
<sequence>MGTILDQIVQTKRIEIERAKSLLPQKVLEDHLVPPIRSKSFLKALSEPGIRIIAEVKKASPSAGVIRADFDPVQIAKIYARHRADCISVLTDKEYFQGDLDYLKAIRKEVKIPLLRKEFIIDTYQILEARFAGADAVLLIAECLPGSQMKDLYDFATQQGLDTLIEFHDVDQLNRVVDTGCPLIGINNRDLRSFETRLETTLSLIPKIPHDRLVVSESGIRTSADLRLLENAGAKAVLVGESLMRSPDIGEALDQLLGLPKTNHFTGAP</sequence>
<dbReference type="InterPro" id="IPR013798">
    <property type="entry name" value="Indole-3-glycerol_P_synth_dom"/>
</dbReference>
<evidence type="ECO:0000256" key="6">
    <source>
        <dbReference type="ARBA" id="ARBA00023141"/>
    </source>
</evidence>
<dbReference type="UniPathway" id="UPA00035">
    <property type="reaction ID" value="UER00043"/>
</dbReference>
<dbReference type="EC" id="4.1.1.48" evidence="8"/>
<keyword evidence="7 8" id="KW-0456">Lyase</keyword>
<protein>
    <recommendedName>
        <fullName evidence="8">Indole-3-glycerol phosphate synthase</fullName>
        <shortName evidence="8">IGPS</shortName>
        <ecNumber evidence="8">4.1.1.48</ecNumber>
    </recommendedName>
</protein>
<dbReference type="SUPFAM" id="SSF51366">
    <property type="entry name" value="Ribulose-phoshate binding barrel"/>
    <property type="match status" value="1"/>
</dbReference>
<keyword evidence="11" id="KW-1185">Reference proteome</keyword>
<evidence type="ECO:0000256" key="3">
    <source>
        <dbReference type="ARBA" id="ARBA00022605"/>
    </source>
</evidence>
<dbReference type="Gene3D" id="3.20.20.70">
    <property type="entry name" value="Aldolase class I"/>
    <property type="match status" value="1"/>
</dbReference>
<reference evidence="10" key="1">
    <citation type="submission" date="2021-05" db="EMBL/GenBank/DDBJ databases">
        <title>Complete genome sequence of the cellulolytic planctomycete Telmatocola sphagniphila SP2T and characterization of the first cellulase from planctomycetes.</title>
        <authorList>
            <person name="Rakitin A.L."/>
            <person name="Beletsky A.V."/>
            <person name="Naumoff D.G."/>
            <person name="Kulichevskaya I.S."/>
            <person name="Mardanov A.V."/>
            <person name="Ravin N.V."/>
            <person name="Dedysh S.N."/>
        </authorList>
    </citation>
    <scope>NUCLEOTIDE SEQUENCE</scope>
    <source>
        <strain evidence="10">SP2T</strain>
    </source>
</reference>
<evidence type="ECO:0000313" key="11">
    <source>
        <dbReference type="Proteomes" id="UP000676194"/>
    </source>
</evidence>
<evidence type="ECO:0000256" key="5">
    <source>
        <dbReference type="ARBA" id="ARBA00022822"/>
    </source>
</evidence>
<dbReference type="NCBIfam" id="NF001377">
    <property type="entry name" value="PRK00278.2-4"/>
    <property type="match status" value="1"/>
</dbReference>
<dbReference type="PANTHER" id="PTHR22854">
    <property type="entry name" value="TRYPTOPHAN BIOSYNTHESIS PROTEIN"/>
    <property type="match status" value="1"/>
</dbReference>
<dbReference type="KEGG" id="tsph:KIH39_05360"/>
<dbReference type="FunFam" id="3.20.20.70:FF:000024">
    <property type="entry name" value="Indole-3-glycerol phosphate synthase"/>
    <property type="match status" value="1"/>
</dbReference>
<name>A0A8E6B7K8_9BACT</name>
<comment type="pathway">
    <text evidence="2 8">Amino-acid biosynthesis; L-tryptophan biosynthesis; L-tryptophan from chorismate: step 4/5.</text>
</comment>
<proteinExistence type="inferred from homology"/>
<dbReference type="RefSeq" id="WP_213498233.1">
    <property type="nucleotide sequence ID" value="NZ_CP074694.1"/>
</dbReference>
<dbReference type="GO" id="GO:0004640">
    <property type="term" value="F:phosphoribosylanthranilate isomerase activity"/>
    <property type="evidence" value="ECO:0007669"/>
    <property type="project" value="TreeGrafter"/>
</dbReference>
<evidence type="ECO:0000256" key="7">
    <source>
        <dbReference type="ARBA" id="ARBA00023239"/>
    </source>
</evidence>
<dbReference type="HAMAP" id="MF_00134_B">
    <property type="entry name" value="IGPS_B"/>
    <property type="match status" value="1"/>
</dbReference>
<dbReference type="PANTHER" id="PTHR22854:SF2">
    <property type="entry name" value="INDOLE-3-GLYCEROL-PHOSPHATE SYNTHASE"/>
    <property type="match status" value="1"/>
</dbReference>
<feature type="domain" description="Indole-3-glycerol phosphate synthase" evidence="9">
    <location>
        <begin position="5"/>
        <end position="256"/>
    </location>
</feature>
<evidence type="ECO:0000256" key="4">
    <source>
        <dbReference type="ARBA" id="ARBA00022793"/>
    </source>
</evidence>
<evidence type="ECO:0000256" key="2">
    <source>
        <dbReference type="ARBA" id="ARBA00004696"/>
    </source>
</evidence>
<dbReference type="Proteomes" id="UP000676194">
    <property type="component" value="Chromosome"/>
</dbReference>
<keyword evidence="6 8" id="KW-0057">Aromatic amino acid biosynthesis</keyword>
<evidence type="ECO:0000256" key="1">
    <source>
        <dbReference type="ARBA" id="ARBA00001633"/>
    </source>
</evidence>
<dbReference type="PROSITE" id="PS00614">
    <property type="entry name" value="IGPS"/>
    <property type="match status" value="1"/>
</dbReference>
<evidence type="ECO:0000313" key="10">
    <source>
        <dbReference type="EMBL" id="QVL33343.1"/>
    </source>
</evidence>
<dbReference type="GO" id="GO:0004425">
    <property type="term" value="F:indole-3-glycerol-phosphate synthase activity"/>
    <property type="evidence" value="ECO:0007669"/>
    <property type="project" value="UniProtKB-UniRule"/>
</dbReference>
<evidence type="ECO:0000256" key="8">
    <source>
        <dbReference type="HAMAP-Rule" id="MF_00134"/>
    </source>
</evidence>
<dbReference type="GO" id="GO:0000162">
    <property type="term" value="P:L-tryptophan biosynthetic process"/>
    <property type="evidence" value="ECO:0007669"/>
    <property type="project" value="UniProtKB-UniRule"/>
</dbReference>
<keyword evidence="5 8" id="KW-0822">Tryptophan biosynthesis</keyword>
<comment type="similarity">
    <text evidence="8">Belongs to the TrpC family.</text>
</comment>
<organism evidence="10 11">
    <name type="scientific">Telmatocola sphagniphila</name>
    <dbReference type="NCBI Taxonomy" id="1123043"/>
    <lineage>
        <taxon>Bacteria</taxon>
        <taxon>Pseudomonadati</taxon>
        <taxon>Planctomycetota</taxon>
        <taxon>Planctomycetia</taxon>
        <taxon>Gemmatales</taxon>
        <taxon>Gemmataceae</taxon>
    </lineage>
</organism>
<keyword evidence="3 8" id="KW-0028">Amino-acid biosynthesis</keyword>
<gene>
    <name evidence="8 10" type="primary">trpC</name>
    <name evidence="10" type="ORF">KIH39_05360</name>
</gene>
<dbReference type="InterPro" id="IPR013785">
    <property type="entry name" value="Aldolase_TIM"/>
</dbReference>
<dbReference type="InterPro" id="IPR011060">
    <property type="entry name" value="RibuloseP-bd_barrel"/>
</dbReference>
<evidence type="ECO:0000259" key="9">
    <source>
        <dbReference type="Pfam" id="PF00218"/>
    </source>
</evidence>
<accession>A0A8E6B7K8</accession>
<dbReference type="EMBL" id="CP074694">
    <property type="protein sequence ID" value="QVL33343.1"/>
    <property type="molecule type" value="Genomic_DNA"/>
</dbReference>
<dbReference type="CDD" id="cd00331">
    <property type="entry name" value="IGPS"/>
    <property type="match status" value="1"/>
</dbReference>
<keyword evidence="4 8" id="KW-0210">Decarboxylase</keyword>
<dbReference type="Pfam" id="PF00218">
    <property type="entry name" value="IGPS"/>
    <property type="match status" value="1"/>
</dbReference>
<dbReference type="InterPro" id="IPR045186">
    <property type="entry name" value="Indole-3-glycerol_P_synth"/>
</dbReference>